<dbReference type="PANTHER" id="PTHR12100">
    <property type="entry name" value="SEC10"/>
    <property type="match status" value="1"/>
</dbReference>
<dbReference type="Proteomes" id="UP001217089">
    <property type="component" value="Unassembled WGS sequence"/>
</dbReference>
<dbReference type="Pfam" id="PF07393">
    <property type="entry name" value="Sec10_HB"/>
    <property type="match status" value="1"/>
</dbReference>
<evidence type="ECO:0000259" key="8">
    <source>
        <dbReference type="Pfam" id="PF07393"/>
    </source>
</evidence>
<feature type="domain" description="Exocyst complex component Sec10 N-terminal" evidence="9">
    <location>
        <begin position="40"/>
        <end position="151"/>
    </location>
</feature>
<keyword evidence="3" id="KW-0813">Transport</keyword>
<dbReference type="PANTHER" id="PTHR12100:SF0">
    <property type="entry name" value="EXOCYST COMPLEX COMPONENT 5"/>
    <property type="match status" value="1"/>
</dbReference>
<comment type="caution">
    <text evidence="10">The sequence shown here is derived from an EMBL/GenBank/DDBJ whole genome shotgun (WGS) entry which is preliminary data.</text>
</comment>
<keyword evidence="11" id="KW-1185">Reference proteome</keyword>
<evidence type="ECO:0000256" key="5">
    <source>
        <dbReference type="ARBA" id="ARBA00023054"/>
    </source>
</evidence>
<evidence type="ECO:0000313" key="11">
    <source>
        <dbReference type="Proteomes" id="UP001217089"/>
    </source>
</evidence>
<sequence>MSVEELDQEPFNAHEFVERLAWRTMGTKAKNNHDEFDPMMLHNAFEKMISDLKDKNIQMEKKVEKLELACKDEEKRHWQRVAELQKRNQASYSHFQELDERISLVATKVVHLGDQLEGVNTPRARAVEAKRLMNYLNEFLSDDPPKSAVFTDPFQLQLAADIIQKLYLIALELPVAERFDMARQKIWNKYNHIENELIEEFKIAHHEGDKRKMKKVALVLSNFKGYGTCIEAFIEESQKGAFFKADPFDDVVPLCTKTSDVINSVFSSPDTVMSRFVQNLYNGRIQDYITEKTLKLSEDLSVFKMGNDSLFLSKLTKSVFLKHLEAYIGIETKYLKERCSSHLQRYYESRDHQKKHIQSGGRDLQAKIGTMTKTNINIGPAIENYGGETFLSQEVTISILQETKNAFKRCQVLSSSLDMASNAVKILDVLIQYLVIEHIDYAIEIGLQAIPLPDPKSQPEMYFFDVVGQANTLFHLFEKQFMDSLVPLVLSSPRHGECLQKKRVLREQIESKIDTGLDKSITSIAGWIRNILSAEQKKSDFKPEDDDAMMQMACSKVVKFMATILQSIHTSLDGKNIQVVLLELGTRFHRVVFEHLQQFQYNSLGAMLVICDVNEYRKCVKDFKIPVVTEMFEKLHALCNLLVVVPENLKQVCGGDQLIGLDKTVLHSFIQLRADYKTARLATLMNQTIISKDIYIKKTNYFHKKCLNLIKRILRKIRNKLENTTIHSQNLKQKYFLFSTNKIYNMSYVYNGVNSKKKIAKYLKFIMLFADLVM</sequence>
<organism evidence="10 11">
    <name type="scientific">Tegillarca granosa</name>
    <name type="common">Malaysian cockle</name>
    <name type="synonym">Anadara granosa</name>
    <dbReference type="NCBI Taxonomy" id="220873"/>
    <lineage>
        <taxon>Eukaryota</taxon>
        <taxon>Metazoa</taxon>
        <taxon>Spiralia</taxon>
        <taxon>Lophotrochozoa</taxon>
        <taxon>Mollusca</taxon>
        <taxon>Bivalvia</taxon>
        <taxon>Autobranchia</taxon>
        <taxon>Pteriomorphia</taxon>
        <taxon>Arcoida</taxon>
        <taxon>Arcoidea</taxon>
        <taxon>Arcidae</taxon>
        <taxon>Tegillarca</taxon>
    </lineage>
</organism>
<evidence type="ECO:0000256" key="2">
    <source>
        <dbReference type="ARBA" id="ARBA00017524"/>
    </source>
</evidence>
<evidence type="ECO:0000256" key="4">
    <source>
        <dbReference type="ARBA" id="ARBA00022483"/>
    </source>
</evidence>
<dbReference type="InterPro" id="IPR009976">
    <property type="entry name" value="Sec10-like"/>
</dbReference>
<keyword evidence="4" id="KW-0268">Exocytosis</keyword>
<dbReference type="InterPro" id="IPR048627">
    <property type="entry name" value="Sec10_HB"/>
</dbReference>
<evidence type="ECO:0000313" key="10">
    <source>
        <dbReference type="EMBL" id="KAJ8308969.1"/>
    </source>
</evidence>
<protein>
    <recommendedName>
        <fullName evidence="2">Exocyst complex component 5</fullName>
    </recommendedName>
    <alternativeName>
        <fullName evidence="6">Exocyst complex component Sec10</fullName>
    </alternativeName>
</protein>
<name>A0ABQ9EV86_TEGGR</name>
<proteinExistence type="inferred from homology"/>
<accession>A0ABQ9EV86</accession>
<dbReference type="Pfam" id="PF20667">
    <property type="entry name" value="Sec10_N"/>
    <property type="match status" value="1"/>
</dbReference>
<comment type="similarity">
    <text evidence="1">Belongs to the SEC10 family.</text>
</comment>
<keyword evidence="5 7" id="KW-0175">Coiled coil</keyword>
<dbReference type="InterPro" id="IPR048625">
    <property type="entry name" value="Sec10_N"/>
</dbReference>
<evidence type="ECO:0000256" key="6">
    <source>
        <dbReference type="ARBA" id="ARBA00031471"/>
    </source>
</evidence>
<evidence type="ECO:0000256" key="7">
    <source>
        <dbReference type="SAM" id="Coils"/>
    </source>
</evidence>
<feature type="domain" description="Exocyst complex component Sec10-like alpha-helical bundle" evidence="8">
    <location>
        <begin position="291"/>
        <end position="682"/>
    </location>
</feature>
<evidence type="ECO:0000259" key="9">
    <source>
        <dbReference type="Pfam" id="PF20667"/>
    </source>
</evidence>
<evidence type="ECO:0000256" key="1">
    <source>
        <dbReference type="ARBA" id="ARBA00006572"/>
    </source>
</evidence>
<gene>
    <name evidence="10" type="ORF">KUTeg_013843</name>
</gene>
<feature type="coiled-coil region" evidence="7">
    <location>
        <begin position="42"/>
        <end position="76"/>
    </location>
</feature>
<evidence type="ECO:0000256" key="3">
    <source>
        <dbReference type="ARBA" id="ARBA00022448"/>
    </source>
</evidence>
<reference evidence="10 11" key="1">
    <citation type="submission" date="2022-12" db="EMBL/GenBank/DDBJ databases">
        <title>Chromosome-level genome of Tegillarca granosa.</title>
        <authorList>
            <person name="Kim J."/>
        </authorList>
    </citation>
    <scope>NUCLEOTIDE SEQUENCE [LARGE SCALE GENOMIC DNA]</scope>
    <source>
        <strain evidence="10">Teg-2019</strain>
        <tissue evidence="10">Adductor muscle</tissue>
    </source>
</reference>
<dbReference type="EMBL" id="JARBDR010000657">
    <property type="protein sequence ID" value="KAJ8308969.1"/>
    <property type="molecule type" value="Genomic_DNA"/>
</dbReference>